<name>A0A8H4T9Y3_9HYPO</name>
<comment type="caution">
    <text evidence="2">The sequence shown here is derived from an EMBL/GenBank/DDBJ whole genome shotgun (WGS) entry which is preliminary data.</text>
</comment>
<dbReference type="AlphaFoldDB" id="A0A8H4T9Y3"/>
<reference evidence="2" key="1">
    <citation type="journal article" date="2020" name="BMC Genomics">
        <title>Correction to: Identification and distribution of gene clusters required for synthesis of sphingolipid metabolism inhibitors in diverse species of the filamentous fungus Fusarium.</title>
        <authorList>
            <person name="Kim H.S."/>
            <person name="Lohmar J.M."/>
            <person name="Busman M."/>
            <person name="Brown D.W."/>
            <person name="Naumann T.A."/>
            <person name="Divon H.H."/>
            <person name="Lysoe E."/>
            <person name="Uhlig S."/>
            <person name="Proctor R.H."/>
        </authorList>
    </citation>
    <scope>NUCLEOTIDE SEQUENCE</scope>
    <source>
        <strain evidence="2">NRRL 20472</strain>
    </source>
</reference>
<accession>A0A8H4T9Y3</accession>
<keyword evidence="3" id="KW-1185">Reference proteome</keyword>
<keyword evidence="1" id="KW-1133">Transmembrane helix</keyword>
<evidence type="ECO:0000313" key="2">
    <source>
        <dbReference type="EMBL" id="KAF4953966.1"/>
    </source>
</evidence>
<protein>
    <submittedName>
        <fullName evidence="2">Uncharacterized protein</fullName>
    </submittedName>
</protein>
<proteinExistence type="predicted"/>
<reference evidence="2" key="2">
    <citation type="submission" date="2020-05" db="EMBL/GenBank/DDBJ databases">
        <authorList>
            <person name="Kim H.-S."/>
            <person name="Proctor R.H."/>
            <person name="Brown D.W."/>
        </authorList>
    </citation>
    <scope>NUCLEOTIDE SEQUENCE</scope>
    <source>
        <strain evidence="2">NRRL 20472</strain>
    </source>
</reference>
<sequence>MISRHLLWHHGSNDNLVSWTSSLLYALVYVFYLHAYRNNGSAFDDIYLCVVDTSSLLEGVFVRDMDLIEAYQSYDDSLRSLGNLRRRKHSMSSGYFYFGEYLSQGALKIEGSCQIVSSRDIIDRGLRDIRPEFAEFEEWKPQQSPPWENTTIELREAVYSTPWERQGIGTEGLKVALEISDLFGPQWKLPMTASFVALAPLRGDMRDILLVFRPPIFEGQSDLGQVISQAKDDR</sequence>
<feature type="transmembrane region" description="Helical" evidence="1">
    <location>
        <begin position="16"/>
        <end position="33"/>
    </location>
</feature>
<evidence type="ECO:0000313" key="3">
    <source>
        <dbReference type="Proteomes" id="UP000622797"/>
    </source>
</evidence>
<gene>
    <name evidence="2" type="ORF">FSARC_12284</name>
</gene>
<keyword evidence="1" id="KW-0472">Membrane</keyword>
<keyword evidence="1" id="KW-0812">Transmembrane</keyword>
<dbReference type="OrthoDB" id="4152607at2759"/>
<dbReference type="EMBL" id="JABEXW010000830">
    <property type="protein sequence ID" value="KAF4953966.1"/>
    <property type="molecule type" value="Genomic_DNA"/>
</dbReference>
<evidence type="ECO:0000256" key="1">
    <source>
        <dbReference type="SAM" id="Phobius"/>
    </source>
</evidence>
<dbReference type="Proteomes" id="UP000622797">
    <property type="component" value="Unassembled WGS sequence"/>
</dbReference>
<organism evidence="2 3">
    <name type="scientific">Fusarium sarcochroum</name>
    <dbReference type="NCBI Taxonomy" id="1208366"/>
    <lineage>
        <taxon>Eukaryota</taxon>
        <taxon>Fungi</taxon>
        <taxon>Dikarya</taxon>
        <taxon>Ascomycota</taxon>
        <taxon>Pezizomycotina</taxon>
        <taxon>Sordariomycetes</taxon>
        <taxon>Hypocreomycetidae</taxon>
        <taxon>Hypocreales</taxon>
        <taxon>Nectriaceae</taxon>
        <taxon>Fusarium</taxon>
        <taxon>Fusarium lateritium species complex</taxon>
    </lineage>
</organism>